<comment type="caution">
    <text evidence="2">The sequence shown here is derived from an EMBL/GenBank/DDBJ whole genome shotgun (WGS) entry which is preliminary data.</text>
</comment>
<reference evidence="3" key="1">
    <citation type="journal article" date="2019" name="Int. J. Syst. Evol. Microbiol.">
        <title>The Global Catalogue of Microorganisms (GCM) 10K type strain sequencing project: providing services to taxonomists for standard genome sequencing and annotation.</title>
        <authorList>
            <consortium name="The Broad Institute Genomics Platform"/>
            <consortium name="The Broad Institute Genome Sequencing Center for Infectious Disease"/>
            <person name="Wu L."/>
            <person name="Ma J."/>
        </authorList>
    </citation>
    <scope>NUCLEOTIDE SEQUENCE [LARGE SCALE GENOMIC DNA]</scope>
    <source>
        <strain evidence="3">CGMCC 1.7064</strain>
    </source>
</reference>
<dbReference type="EMBL" id="BMLQ01000010">
    <property type="protein sequence ID" value="GGO48789.1"/>
    <property type="molecule type" value="Genomic_DNA"/>
</dbReference>
<keyword evidence="3" id="KW-1185">Reference proteome</keyword>
<evidence type="ECO:0000256" key="1">
    <source>
        <dbReference type="SAM" id="MobiDB-lite"/>
    </source>
</evidence>
<protein>
    <submittedName>
        <fullName evidence="2">Uncharacterized protein</fullName>
    </submittedName>
</protein>
<name>A0ABQ2MAB0_9MICC</name>
<sequence>MGIGLFDSIVQASRVLERGSVDRGLADSIASSTGNAGMTSTLSNRVPGEGEVPL</sequence>
<evidence type="ECO:0000313" key="3">
    <source>
        <dbReference type="Proteomes" id="UP000642509"/>
    </source>
</evidence>
<accession>A0ABQ2MAB0</accession>
<dbReference type="Proteomes" id="UP000642509">
    <property type="component" value="Unassembled WGS sequence"/>
</dbReference>
<feature type="compositionally biased region" description="Polar residues" evidence="1">
    <location>
        <begin position="29"/>
        <end position="44"/>
    </location>
</feature>
<organism evidence="2 3">
    <name type="scientific">Citricoccus zhacaiensis</name>
    <dbReference type="NCBI Taxonomy" id="489142"/>
    <lineage>
        <taxon>Bacteria</taxon>
        <taxon>Bacillati</taxon>
        <taxon>Actinomycetota</taxon>
        <taxon>Actinomycetes</taxon>
        <taxon>Micrococcales</taxon>
        <taxon>Micrococcaceae</taxon>
        <taxon>Citricoccus</taxon>
    </lineage>
</organism>
<proteinExistence type="predicted"/>
<evidence type="ECO:0000313" key="2">
    <source>
        <dbReference type="EMBL" id="GGO48789.1"/>
    </source>
</evidence>
<feature type="region of interest" description="Disordered" evidence="1">
    <location>
        <begin position="29"/>
        <end position="54"/>
    </location>
</feature>
<gene>
    <name evidence="2" type="ORF">GCM10010977_29200</name>
</gene>